<evidence type="ECO:0000313" key="3">
    <source>
        <dbReference type="Proteomes" id="UP000265716"/>
    </source>
</evidence>
<organism evidence="2 3">
    <name type="scientific">Aphanomyces astaci</name>
    <name type="common">Crayfish plague agent</name>
    <dbReference type="NCBI Taxonomy" id="112090"/>
    <lineage>
        <taxon>Eukaryota</taxon>
        <taxon>Sar</taxon>
        <taxon>Stramenopiles</taxon>
        <taxon>Oomycota</taxon>
        <taxon>Saprolegniomycetes</taxon>
        <taxon>Saprolegniales</taxon>
        <taxon>Verrucalvaceae</taxon>
        <taxon>Aphanomyces</taxon>
    </lineage>
</organism>
<dbReference type="Proteomes" id="UP000265716">
    <property type="component" value="Unassembled WGS sequence"/>
</dbReference>
<evidence type="ECO:0000256" key="1">
    <source>
        <dbReference type="SAM" id="MobiDB-lite"/>
    </source>
</evidence>
<gene>
    <name evidence="2" type="ORF">DYB38_002183</name>
</gene>
<dbReference type="VEuPathDB" id="FungiDB:H257_00522"/>
<dbReference type="EMBL" id="QUTC01008137">
    <property type="protein sequence ID" value="RHY44911.1"/>
    <property type="molecule type" value="Genomic_DNA"/>
</dbReference>
<dbReference type="AlphaFoldDB" id="A0A397CEH9"/>
<feature type="region of interest" description="Disordered" evidence="1">
    <location>
        <begin position="204"/>
        <end position="223"/>
    </location>
</feature>
<reference evidence="2 3" key="1">
    <citation type="submission" date="2018-08" db="EMBL/GenBank/DDBJ databases">
        <title>Aphanomyces genome sequencing and annotation.</title>
        <authorList>
            <person name="Minardi D."/>
            <person name="Oidtmann B."/>
            <person name="Van Der Giezen M."/>
            <person name="Studholme D.J."/>
        </authorList>
    </citation>
    <scope>NUCLEOTIDE SEQUENCE [LARGE SCALE GENOMIC DNA]</scope>
    <source>
        <strain evidence="2 3">SA</strain>
    </source>
</reference>
<protein>
    <submittedName>
        <fullName evidence="2">Uncharacterized protein</fullName>
    </submittedName>
</protein>
<comment type="caution">
    <text evidence="2">The sequence shown here is derived from an EMBL/GenBank/DDBJ whole genome shotgun (WGS) entry which is preliminary data.</text>
</comment>
<proteinExistence type="predicted"/>
<accession>A0A397CEH9</accession>
<evidence type="ECO:0000313" key="2">
    <source>
        <dbReference type="EMBL" id="RHY44911.1"/>
    </source>
</evidence>
<sequence length="320" mass="36044">MVGRNRRRMQMMAGLQRTAGWKETSNSPYQLERHDHDHVHLGMKALLIDRALDHWKGRHPRLHPRRTRPDFPATPGYPGSPRLPAYPGHPAFPGFPESTAQPPVFPTFPATPAFPGFPELPVLPEHPEHPLVCSVGDLCPIDVKPPKQPSISYYCFMNLEQAHKIIMSEGSNYSLPPQTPSGQKKFNFGQAWADDAYVYGAERPGYMHPRRDQPSTPRGPDVSDKQVQEWINFMLINDIKHVLCLLTREELRFYSTPLLPAYEKAFTTVTHVDLAGDWRLSGLLASLTQATAAKERIVVHCTTVLYASHSSLPDALGRLH</sequence>
<name>A0A397CEH9_APHAT</name>